<dbReference type="KEGG" id="agi:FSB73_12785"/>
<dbReference type="InterPro" id="IPR009725">
    <property type="entry name" value="3_dmu_93_MTrfase"/>
</dbReference>
<feature type="domain" description="PhnB-like" evidence="1">
    <location>
        <begin position="6"/>
        <end position="117"/>
    </location>
</feature>
<dbReference type="Gene3D" id="3.10.180.10">
    <property type="entry name" value="2,3-Dihydroxybiphenyl 1,2-Dioxygenase, domain 1"/>
    <property type="match status" value="1"/>
</dbReference>
<dbReference type="Pfam" id="PF06983">
    <property type="entry name" value="3-dmu-9_3-mt"/>
    <property type="match status" value="1"/>
</dbReference>
<name>A0A5B8VMX3_9BACT</name>
<evidence type="ECO:0000313" key="2">
    <source>
        <dbReference type="EMBL" id="QEC72421.1"/>
    </source>
</evidence>
<evidence type="ECO:0000259" key="1">
    <source>
        <dbReference type="Pfam" id="PF06983"/>
    </source>
</evidence>
<dbReference type="PIRSF" id="PIRSF021700">
    <property type="entry name" value="3_dmu_93_MTrfase"/>
    <property type="match status" value="1"/>
</dbReference>
<dbReference type="InterPro" id="IPR029068">
    <property type="entry name" value="Glyas_Bleomycin-R_OHBP_Dase"/>
</dbReference>
<sequence>MRTSEICLWFDGNAEEAIAYYGEIIKELKVISKFYTEIAPPRQGSQVPLTIEFEMAGIRYMALNGGNAFKFTPAISIMLLCETQQQIDTAWEHLAKDGQTMQCGWLTDKFGISWQIVPAEFSQWLLSKEPGKSDRVMQAMMQMVKLDLETLKNA</sequence>
<dbReference type="EMBL" id="CP042434">
    <property type="protein sequence ID" value="QEC72421.1"/>
    <property type="molecule type" value="Genomic_DNA"/>
</dbReference>
<dbReference type="OrthoDB" id="9806473at2"/>
<dbReference type="InterPro" id="IPR028973">
    <property type="entry name" value="PhnB-like"/>
</dbReference>
<dbReference type="AlphaFoldDB" id="A0A5B8VMX3"/>
<reference evidence="2 3" key="1">
    <citation type="journal article" date="2017" name="Int. J. Syst. Evol. Microbiol.">
        <title>Arachidicoccus ginsenosidivorans sp. nov., with ginsenoside-converting activity isolated from ginseng cultivating soil.</title>
        <authorList>
            <person name="Siddiqi M.Z."/>
            <person name="Aslam Z."/>
            <person name="Im W.T."/>
        </authorList>
    </citation>
    <scope>NUCLEOTIDE SEQUENCE [LARGE SCALE GENOMIC DNA]</scope>
    <source>
        <strain evidence="2 3">Gsoil 809</strain>
    </source>
</reference>
<evidence type="ECO:0000313" key="3">
    <source>
        <dbReference type="Proteomes" id="UP000321291"/>
    </source>
</evidence>
<dbReference type="PANTHER" id="PTHR33990">
    <property type="entry name" value="PROTEIN YJDN-RELATED"/>
    <property type="match status" value="1"/>
</dbReference>
<dbReference type="SUPFAM" id="SSF54593">
    <property type="entry name" value="Glyoxalase/Bleomycin resistance protein/Dihydroxybiphenyl dioxygenase"/>
    <property type="match status" value="1"/>
</dbReference>
<accession>A0A5B8VMX3</accession>
<dbReference type="RefSeq" id="WP_146782775.1">
    <property type="nucleotide sequence ID" value="NZ_CP042434.1"/>
</dbReference>
<proteinExistence type="predicted"/>
<gene>
    <name evidence="2" type="ORF">FSB73_12785</name>
</gene>
<dbReference type="CDD" id="cd06588">
    <property type="entry name" value="PhnB_like"/>
    <property type="match status" value="1"/>
</dbReference>
<protein>
    <submittedName>
        <fullName evidence="2">VOC family protein</fullName>
    </submittedName>
</protein>
<dbReference type="Proteomes" id="UP000321291">
    <property type="component" value="Chromosome"/>
</dbReference>
<keyword evidence="3" id="KW-1185">Reference proteome</keyword>
<organism evidence="2 3">
    <name type="scientific">Arachidicoccus ginsenosidivorans</name>
    <dbReference type="NCBI Taxonomy" id="496057"/>
    <lineage>
        <taxon>Bacteria</taxon>
        <taxon>Pseudomonadati</taxon>
        <taxon>Bacteroidota</taxon>
        <taxon>Chitinophagia</taxon>
        <taxon>Chitinophagales</taxon>
        <taxon>Chitinophagaceae</taxon>
        <taxon>Arachidicoccus</taxon>
    </lineage>
</organism>